<sequence>MSRTSAVVITTLALVLNIVGIGIAVSIALIIFLKDALIGFFGMFEPLLGPGSLYNQNDQTTKPVMYMGLYGLIASLLPAILALYYLGIRKLSAAKTSLLIASLISLISTIGVGFLIFILYILPVLMDIKEGKEKNLEAVFDED</sequence>
<accession>A0A841RG92</accession>
<gene>
    <name evidence="2" type="ORF">GGQ92_001930</name>
</gene>
<proteinExistence type="predicted"/>
<reference evidence="2 3" key="1">
    <citation type="submission" date="2020-08" db="EMBL/GenBank/DDBJ databases">
        <title>Genomic Encyclopedia of Type Strains, Phase IV (KMG-IV): sequencing the most valuable type-strain genomes for metagenomic binning, comparative biology and taxonomic classification.</title>
        <authorList>
            <person name="Goeker M."/>
        </authorList>
    </citation>
    <scope>NUCLEOTIDE SEQUENCE [LARGE SCALE GENOMIC DNA]</scope>
    <source>
        <strain evidence="2 3">DSM 11805</strain>
    </source>
</reference>
<keyword evidence="1" id="KW-0472">Membrane</keyword>
<keyword evidence="3" id="KW-1185">Reference proteome</keyword>
<protein>
    <submittedName>
        <fullName evidence="2">Uncharacterized protein</fullName>
    </submittedName>
</protein>
<feature type="transmembrane region" description="Helical" evidence="1">
    <location>
        <begin position="98"/>
        <end position="122"/>
    </location>
</feature>
<keyword evidence="1" id="KW-1133">Transmembrane helix</keyword>
<organism evidence="2 3">
    <name type="scientific">Gracilibacillus halotolerans</name>
    <dbReference type="NCBI Taxonomy" id="74386"/>
    <lineage>
        <taxon>Bacteria</taxon>
        <taxon>Bacillati</taxon>
        <taxon>Bacillota</taxon>
        <taxon>Bacilli</taxon>
        <taxon>Bacillales</taxon>
        <taxon>Bacillaceae</taxon>
        <taxon>Gracilibacillus</taxon>
    </lineage>
</organism>
<keyword evidence="1" id="KW-0812">Transmembrane</keyword>
<dbReference type="RefSeq" id="WP_184247772.1">
    <property type="nucleotide sequence ID" value="NZ_BAAACU010000064.1"/>
</dbReference>
<comment type="caution">
    <text evidence="2">The sequence shown here is derived from an EMBL/GenBank/DDBJ whole genome shotgun (WGS) entry which is preliminary data.</text>
</comment>
<name>A0A841RG92_9BACI</name>
<dbReference type="Proteomes" id="UP000572212">
    <property type="component" value="Unassembled WGS sequence"/>
</dbReference>
<evidence type="ECO:0000256" key="1">
    <source>
        <dbReference type="SAM" id="Phobius"/>
    </source>
</evidence>
<dbReference type="EMBL" id="JACHON010000008">
    <property type="protein sequence ID" value="MBB6513140.1"/>
    <property type="molecule type" value="Genomic_DNA"/>
</dbReference>
<feature type="transmembrane region" description="Helical" evidence="1">
    <location>
        <begin position="12"/>
        <end position="44"/>
    </location>
</feature>
<evidence type="ECO:0000313" key="2">
    <source>
        <dbReference type="EMBL" id="MBB6513140.1"/>
    </source>
</evidence>
<feature type="transmembrane region" description="Helical" evidence="1">
    <location>
        <begin position="64"/>
        <end position="86"/>
    </location>
</feature>
<dbReference type="AlphaFoldDB" id="A0A841RG92"/>
<evidence type="ECO:0000313" key="3">
    <source>
        <dbReference type="Proteomes" id="UP000572212"/>
    </source>
</evidence>